<proteinExistence type="predicted"/>
<feature type="compositionally biased region" description="Acidic residues" evidence="2">
    <location>
        <begin position="286"/>
        <end position="295"/>
    </location>
</feature>
<dbReference type="PANTHER" id="PTHR35372">
    <property type="entry name" value="ATP BINDING PROTEIN-RELATED"/>
    <property type="match status" value="1"/>
</dbReference>
<evidence type="ECO:0000259" key="4">
    <source>
        <dbReference type="Pfam" id="PF09250"/>
    </source>
</evidence>
<feature type="domain" description="DNA primase/polymerase bifunctional N-terminal" evidence="4">
    <location>
        <begin position="7"/>
        <end position="102"/>
    </location>
</feature>
<feature type="region of interest" description="Disordered" evidence="2">
    <location>
        <begin position="140"/>
        <end position="163"/>
    </location>
</feature>
<protein>
    <submittedName>
        <fullName evidence="5">Uncharacterized protein</fullName>
    </submittedName>
</protein>
<keyword evidence="1" id="KW-0378">Hydrolase</keyword>
<dbReference type="Pfam" id="PF09250">
    <property type="entry name" value="Prim-Pol"/>
    <property type="match status" value="1"/>
</dbReference>
<evidence type="ECO:0000313" key="5">
    <source>
        <dbReference type="EMBL" id="GAQ92667.1"/>
    </source>
</evidence>
<dbReference type="GO" id="GO:0016787">
    <property type="term" value="F:hydrolase activity"/>
    <property type="evidence" value="ECO:0007669"/>
    <property type="project" value="UniProtKB-KW"/>
</dbReference>
<evidence type="ECO:0000313" key="6">
    <source>
        <dbReference type="Proteomes" id="UP000054558"/>
    </source>
</evidence>
<keyword evidence="6" id="KW-1185">Reference proteome</keyword>
<evidence type="ECO:0000256" key="2">
    <source>
        <dbReference type="SAM" id="MobiDB-lite"/>
    </source>
</evidence>
<dbReference type="OrthoDB" id="2134729at2759"/>
<dbReference type="AlphaFoldDB" id="A0A1Y1IVE7"/>
<organism evidence="5 6">
    <name type="scientific">Klebsormidium nitens</name>
    <name type="common">Green alga</name>
    <name type="synonym">Ulothrix nitens</name>
    <dbReference type="NCBI Taxonomy" id="105231"/>
    <lineage>
        <taxon>Eukaryota</taxon>
        <taxon>Viridiplantae</taxon>
        <taxon>Streptophyta</taxon>
        <taxon>Klebsormidiophyceae</taxon>
        <taxon>Klebsormidiales</taxon>
        <taxon>Klebsormidiaceae</taxon>
        <taxon>Klebsormidium</taxon>
    </lineage>
</organism>
<gene>
    <name evidence="5" type="ORF">KFL_010880030</name>
</gene>
<name>A0A1Y1IVE7_KLENI</name>
<dbReference type="InterPro" id="IPR014818">
    <property type="entry name" value="Phage/plasmid_primase_P4_C"/>
</dbReference>
<dbReference type="InterPro" id="IPR051620">
    <property type="entry name" value="ORF904-like_C"/>
</dbReference>
<dbReference type="Pfam" id="PF08706">
    <property type="entry name" value="D5_N"/>
    <property type="match status" value="1"/>
</dbReference>
<reference evidence="5 6" key="1">
    <citation type="journal article" date="2014" name="Nat. Commun.">
        <title>Klebsormidium flaccidum genome reveals primary factors for plant terrestrial adaptation.</title>
        <authorList>
            <person name="Hori K."/>
            <person name="Maruyama F."/>
            <person name="Fujisawa T."/>
            <person name="Togashi T."/>
            <person name="Yamamoto N."/>
            <person name="Seo M."/>
            <person name="Sato S."/>
            <person name="Yamada T."/>
            <person name="Mori H."/>
            <person name="Tajima N."/>
            <person name="Moriyama T."/>
            <person name="Ikeuchi M."/>
            <person name="Watanabe M."/>
            <person name="Wada H."/>
            <person name="Kobayashi K."/>
            <person name="Saito M."/>
            <person name="Masuda T."/>
            <person name="Sasaki-Sekimoto Y."/>
            <person name="Mashiguchi K."/>
            <person name="Awai K."/>
            <person name="Shimojima M."/>
            <person name="Masuda S."/>
            <person name="Iwai M."/>
            <person name="Nobusawa T."/>
            <person name="Narise T."/>
            <person name="Kondo S."/>
            <person name="Saito H."/>
            <person name="Sato R."/>
            <person name="Murakawa M."/>
            <person name="Ihara Y."/>
            <person name="Oshima-Yamada Y."/>
            <person name="Ohtaka K."/>
            <person name="Satoh M."/>
            <person name="Sonobe K."/>
            <person name="Ishii M."/>
            <person name="Ohtani R."/>
            <person name="Kanamori-Sato M."/>
            <person name="Honoki R."/>
            <person name="Miyazaki D."/>
            <person name="Mochizuki H."/>
            <person name="Umetsu J."/>
            <person name="Higashi K."/>
            <person name="Shibata D."/>
            <person name="Kamiya Y."/>
            <person name="Sato N."/>
            <person name="Nakamura Y."/>
            <person name="Tabata S."/>
            <person name="Ida S."/>
            <person name="Kurokawa K."/>
            <person name="Ohta H."/>
        </authorList>
    </citation>
    <scope>NUCLEOTIDE SEQUENCE [LARGE SCALE GENOMIC DNA]</scope>
    <source>
        <strain evidence="5 6">NIES-2285</strain>
    </source>
</reference>
<evidence type="ECO:0000256" key="1">
    <source>
        <dbReference type="ARBA" id="ARBA00022801"/>
    </source>
</evidence>
<dbReference type="InterPro" id="IPR015330">
    <property type="entry name" value="DNA_primase/pol_bifunc_N"/>
</dbReference>
<feature type="region of interest" description="Disordered" evidence="2">
    <location>
        <begin position="280"/>
        <end position="308"/>
    </location>
</feature>
<evidence type="ECO:0000259" key="3">
    <source>
        <dbReference type="Pfam" id="PF08706"/>
    </source>
</evidence>
<dbReference type="EMBL" id="DF238037">
    <property type="protein sequence ID" value="GAQ92667.1"/>
    <property type="molecule type" value="Genomic_DNA"/>
</dbReference>
<dbReference type="Proteomes" id="UP000054558">
    <property type="component" value="Unassembled WGS sequence"/>
</dbReference>
<sequence>MINTTRCDLIGVDVDVKDGGMVAWTALEQAHGGPVQAPKVRTGSGGWPRVFSFNKSVAAGLLPNTPTTFTRLQVGADLVGIDLRGNSTPACLVAPPTTYVNGAGATVGYVAVGEGIPHINDLPPLPHFLIDLLHQRVTPPVGGDRGAHGRAHGPERPPSMEPDLASPELQAEVVGELTRLLCGWGDNTSVFSEAVASSVGPGVLYKFRNGPQGDVGGATIIERIYLRKGLKFVFTPNGWFYWNGIIWVADEGGSHILRIMREELVKVEKGYLAERGSNLEARSDEASMESDDESLTDSGTAGTERNGKKKEPKIVNFNFNAKMSNVLTTCKDMFFNAGFEGKLDFNRDFRAAQNGVIDLKTGGF</sequence>
<dbReference type="PANTHER" id="PTHR35372:SF2">
    <property type="entry name" value="SF3 HELICASE DOMAIN-CONTAINING PROTEIN"/>
    <property type="match status" value="1"/>
</dbReference>
<feature type="domain" description="Bacteriophage/plasmid primase P4 C-terminal" evidence="3">
    <location>
        <begin position="232"/>
        <end position="363"/>
    </location>
</feature>
<accession>A0A1Y1IVE7</accession>